<feature type="compositionally biased region" description="Basic and acidic residues" evidence="1">
    <location>
        <begin position="1"/>
        <end position="11"/>
    </location>
</feature>
<evidence type="ECO:0000256" key="1">
    <source>
        <dbReference type="SAM" id="MobiDB-lite"/>
    </source>
</evidence>
<evidence type="ECO:0000256" key="2">
    <source>
        <dbReference type="SAM" id="Phobius"/>
    </source>
</evidence>
<comment type="caution">
    <text evidence="3">The sequence shown here is derived from an EMBL/GenBank/DDBJ whole genome shotgun (WGS) entry which is preliminary data.</text>
</comment>
<dbReference type="EMBL" id="JAUSSW010000016">
    <property type="protein sequence ID" value="MDQ0104356.1"/>
    <property type="molecule type" value="Genomic_DNA"/>
</dbReference>
<feature type="transmembrane region" description="Helical" evidence="2">
    <location>
        <begin position="101"/>
        <end position="123"/>
    </location>
</feature>
<keyword evidence="2" id="KW-0472">Membrane</keyword>
<evidence type="ECO:0000313" key="3">
    <source>
        <dbReference type="EMBL" id="MDQ0104356.1"/>
    </source>
</evidence>
<feature type="transmembrane region" description="Helical" evidence="2">
    <location>
        <begin position="35"/>
        <end position="59"/>
    </location>
</feature>
<evidence type="ECO:0000313" key="4">
    <source>
        <dbReference type="Proteomes" id="UP001244563"/>
    </source>
</evidence>
<proteinExistence type="predicted"/>
<reference evidence="3 4" key="1">
    <citation type="submission" date="2023-07" db="EMBL/GenBank/DDBJ databases">
        <title>Sorghum-associated microbial communities from plants grown in Nebraska, USA.</title>
        <authorList>
            <person name="Schachtman D."/>
        </authorList>
    </citation>
    <scope>NUCLEOTIDE SEQUENCE [LARGE SCALE GENOMIC DNA]</scope>
    <source>
        <strain evidence="3 4">CC523</strain>
    </source>
</reference>
<feature type="region of interest" description="Disordered" evidence="1">
    <location>
        <begin position="1"/>
        <end position="22"/>
    </location>
</feature>
<protein>
    <submittedName>
        <fullName evidence="3">Uncharacterized protein</fullName>
    </submittedName>
</protein>
<organism evidence="3 4">
    <name type="scientific">Paenarthrobacter nicotinovorans</name>
    <name type="common">Arthrobacter nicotinovorans</name>
    <dbReference type="NCBI Taxonomy" id="29320"/>
    <lineage>
        <taxon>Bacteria</taxon>
        <taxon>Bacillati</taxon>
        <taxon>Actinomycetota</taxon>
        <taxon>Actinomycetes</taxon>
        <taxon>Micrococcales</taxon>
        <taxon>Micrococcaceae</taxon>
        <taxon>Paenarthrobacter</taxon>
    </lineage>
</organism>
<accession>A0ABT9TRQ4</accession>
<keyword evidence="2" id="KW-1133">Transmembrane helix</keyword>
<sequence length="156" mass="16162">MQEPQWRHEESPMPDAGHGGPPAPALVESGRIQRLAVCCWGLGSLSLACLAAVFAYLAAIPGCSAQGAKDGAVQAFRLAPLGAECLVLGEPITTAWSGSWVMTWLFVGGCAGVLATLGARAALEARLAVAHLGNSICQPMDPKWGPEVENSTERGP</sequence>
<dbReference type="Proteomes" id="UP001244563">
    <property type="component" value="Unassembled WGS sequence"/>
</dbReference>
<keyword evidence="4" id="KW-1185">Reference proteome</keyword>
<gene>
    <name evidence="3" type="ORF">J2T10_004030</name>
</gene>
<keyword evidence="2" id="KW-0812">Transmembrane</keyword>
<name>A0ABT9TRQ4_PAENI</name>